<feature type="region of interest" description="Disordered" evidence="1">
    <location>
        <begin position="18"/>
        <end position="45"/>
    </location>
</feature>
<reference evidence="2 4" key="1">
    <citation type="journal article" date="2014" name="BMC Genomics">
        <title>Genome sequence of Anopheles sinensis provides insight into genetics basis of mosquito competence for malaria parasites.</title>
        <authorList>
            <person name="Zhou D."/>
            <person name="Zhang D."/>
            <person name="Ding G."/>
            <person name="Shi L."/>
            <person name="Hou Q."/>
            <person name="Ye Y."/>
            <person name="Xu Y."/>
            <person name="Zhou H."/>
            <person name="Xiong C."/>
            <person name="Li S."/>
            <person name="Yu J."/>
            <person name="Hong S."/>
            <person name="Yu X."/>
            <person name="Zou P."/>
            <person name="Chen C."/>
            <person name="Chang X."/>
            <person name="Wang W."/>
            <person name="Lv Y."/>
            <person name="Sun Y."/>
            <person name="Ma L."/>
            <person name="Shen B."/>
            <person name="Zhu C."/>
        </authorList>
    </citation>
    <scope>NUCLEOTIDE SEQUENCE [LARGE SCALE GENOMIC DNA]</scope>
</reference>
<reference evidence="3" key="2">
    <citation type="submission" date="2020-05" db="UniProtKB">
        <authorList>
            <consortium name="EnsemblMetazoa"/>
        </authorList>
    </citation>
    <scope>IDENTIFICATION</scope>
</reference>
<gene>
    <name evidence="2" type="ORF">ZHAS_00016213</name>
</gene>
<dbReference type="EMBL" id="KE525338">
    <property type="protein sequence ID" value="KFB48149.1"/>
    <property type="molecule type" value="Genomic_DNA"/>
</dbReference>
<dbReference type="AlphaFoldDB" id="A0A084WD55"/>
<protein>
    <submittedName>
        <fullName evidence="2 3">Cobalt ABC transporter</fullName>
    </submittedName>
</protein>
<dbReference type="Proteomes" id="UP000030765">
    <property type="component" value="Unassembled WGS sequence"/>
</dbReference>
<evidence type="ECO:0000313" key="4">
    <source>
        <dbReference type="Proteomes" id="UP000030765"/>
    </source>
</evidence>
<evidence type="ECO:0000256" key="1">
    <source>
        <dbReference type="SAM" id="MobiDB-lite"/>
    </source>
</evidence>
<sequence>MSYQMLVMRANGMAKMKALRAPSGSRPKPWQNGSDRSTRPNGIDPPVRLAQGLSLIFSAQPVLARLRSGTSATSVGFSKSGERFGPWRAGFYLPPHHRHPIERTKSPIDCRCTREMYRVHGKRGKIN</sequence>
<accession>A0A084WD55</accession>
<dbReference type="EnsemblMetazoa" id="ASIC016213-RA">
    <property type="protein sequence ID" value="ASIC016213-PA"/>
    <property type="gene ID" value="ASIC016213"/>
</dbReference>
<evidence type="ECO:0000313" key="2">
    <source>
        <dbReference type="EMBL" id="KFB48149.1"/>
    </source>
</evidence>
<proteinExistence type="predicted"/>
<evidence type="ECO:0000313" key="3">
    <source>
        <dbReference type="EnsemblMetazoa" id="ASIC016213-PA"/>
    </source>
</evidence>
<dbReference type="VEuPathDB" id="VectorBase:ASIC016213"/>
<name>A0A084WD55_ANOSI</name>
<keyword evidence="4" id="KW-1185">Reference proteome</keyword>
<dbReference type="EMBL" id="ATLV01022937">
    <property type="status" value="NOT_ANNOTATED_CDS"/>
    <property type="molecule type" value="Genomic_DNA"/>
</dbReference>
<organism evidence="2">
    <name type="scientific">Anopheles sinensis</name>
    <name type="common">Mosquito</name>
    <dbReference type="NCBI Taxonomy" id="74873"/>
    <lineage>
        <taxon>Eukaryota</taxon>
        <taxon>Metazoa</taxon>
        <taxon>Ecdysozoa</taxon>
        <taxon>Arthropoda</taxon>
        <taxon>Hexapoda</taxon>
        <taxon>Insecta</taxon>
        <taxon>Pterygota</taxon>
        <taxon>Neoptera</taxon>
        <taxon>Endopterygota</taxon>
        <taxon>Diptera</taxon>
        <taxon>Nematocera</taxon>
        <taxon>Culicoidea</taxon>
        <taxon>Culicidae</taxon>
        <taxon>Anophelinae</taxon>
        <taxon>Anopheles</taxon>
    </lineage>
</organism>